<dbReference type="OrthoDB" id="10482314at2759"/>
<reference evidence="2 3" key="2">
    <citation type="submission" date="2018-11" db="EMBL/GenBank/DDBJ databases">
        <authorList>
            <consortium name="Pathogen Informatics"/>
        </authorList>
    </citation>
    <scope>NUCLEOTIDE SEQUENCE [LARGE SCALE GENOMIC DNA]</scope>
</reference>
<dbReference type="WBParaSite" id="HDID_0000626201-mRNA-1">
    <property type="protein sequence ID" value="HDID_0000626201-mRNA-1"/>
    <property type="gene ID" value="HDID_0000626201"/>
</dbReference>
<protein>
    <submittedName>
        <fullName evidence="2 4">Uncharacterized protein</fullName>
    </submittedName>
</protein>
<dbReference type="AlphaFoldDB" id="A0A0R3SMU7"/>
<feature type="compositionally biased region" description="Low complexity" evidence="1">
    <location>
        <begin position="60"/>
        <end position="77"/>
    </location>
</feature>
<evidence type="ECO:0000313" key="2">
    <source>
        <dbReference type="EMBL" id="VDL58578.1"/>
    </source>
</evidence>
<sequence length="109" mass="11354">MNFLSVLTQTRANPRGASPSVWQLRDSSSNETPSAFTDLRKPPPPPPPLATVTVSNNAGTPTTTISTNTPSTSINPTVPLKINTPLASLVGHPAPPPPPKRSPQTVLTG</sequence>
<organism evidence="4">
    <name type="scientific">Hymenolepis diminuta</name>
    <name type="common">Rat tapeworm</name>
    <dbReference type="NCBI Taxonomy" id="6216"/>
    <lineage>
        <taxon>Eukaryota</taxon>
        <taxon>Metazoa</taxon>
        <taxon>Spiralia</taxon>
        <taxon>Lophotrochozoa</taxon>
        <taxon>Platyhelminthes</taxon>
        <taxon>Cestoda</taxon>
        <taxon>Eucestoda</taxon>
        <taxon>Cyclophyllidea</taxon>
        <taxon>Hymenolepididae</taxon>
        <taxon>Hymenolepis</taxon>
    </lineage>
</organism>
<evidence type="ECO:0000313" key="3">
    <source>
        <dbReference type="Proteomes" id="UP000274504"/>
    </source>
</evidence>
<accession>A0A0R3SMU7</accession>
<feature type="region of interest" description="Disordered" evidence="1">
    <location>
        <begin position="1"/>
        <end position="109"/>
    </location>
</feature>
<dbReference type="EMBL" id="UYSG01004677">
    <property type="protein sequence ID" value="VDL58578.1"/>
    <property type="molecule type" value="Genomic_DNA"/>
</dbReference>
<gene>
    <name evidence="2" type="ORF">HDID_LOCUS6260</name>
</gene>
<dbReference type="Proteomes" id="UP000274504">
    <property type="component" value="Unassembled WGS sequence"/>
</dbReference>
<name>A0A0R3SMU7_HYMDI</name>
<reference evidence="4" key="1">
    <citation type="submission" date="2017-02" db="UniProtKB">
        <authorList>
            <consortium name="WormBaseParasite"/>
        </authorList>
    </citation>
    <scope>IDENTIFICATION</scope>
</reference>
<evidence type="ECO:0000313" key="4">
    <source>
        <dbReference type="WBParaSite" id="HDID_0000626201-mRNA-1"/>
    </source>
</evidence>
<dbReference type="STRING" id="6216.A0A0R3SMU7"/>
<feature type="compositionally biased region" description="Polar residues" evidence="1">
    <location>
        <begin position="25"/>
        <end position="35"/>
    </location>
</feature>
<evidence type="ECO:0000256" key="1">
    <source>
        <dbReference type="SAM" id="MobiDB-lite"/>
    </source>
</evidence>
<proteinExistence type="predicted"/>
<feature type="compositionally biased region" description="Polar residues" evidence="1">
    <location>
        <begin position="1"/>
        <end position="12"/>
    </location>
</feature>